<reference evidence="2" key="1">
    <citation type="submission" date="2020-11" db="EMBL/GenBank/DDBJ databases">
        <title>Gallus gallus (Chicken) genome, bGalGal1, GRCg7b, maternal haplotype autosomes + Z &amp; W.</title>
        <authorList>
            <person name="Warren W."/>
            <person name="Formenti G."/>
            <person name="Fedrigo O."/>
            <person name="Haase B."/>
            <person name="Mountcastle J."/>
            <person name="Balacco J."/>
            <person name="Tracey A."/>
            <person name="Schneider V."/>
            <person name="Okimoto R."/>
            <person name="Cheng H."/>
            <person name="Hawken R."/>
            <person name="Howe K."/>
            <person name="Jarvis E.D."/>
        </authorList>
    </citation>
    <scope>NUCLEOTIDE SEQUENCE [LARGE SCALE GENOMIC DNA]</scope>
    <source>
        <strain evidence="2">Broiler</strain>
    </source>
</reference>
<dbReference type="Ensembl" id="ENSGALT00010030065.1">
    <property type="protein sequence ID" value="ENSGALP00010017468.1"/>
    <property type="gene ID" value="ENSGALG00010012536.1"/>
</dbReference>
<dbReference type="InterPro" id="IPR027417">
    <property type="entry name" value="P-loop_NTPase"/>
</dbReference>
<feature type="domain" description="F-box" evidence="1">
    <location>
        <begin position="315"/>
        <end position="354"/>
    </location>
</feature>
<gene>
    <name evidence="2" type="primary">C5orf51</name>
</gene>
<sequence>MASEGGKGCNATLRLCSPQLPREGAVRRELLRVCTALPLRLWRRPVAFASRGAERGDVRRRWGMAEAGSVVSALEPRLEALGRRLAAPRGAGGDGIFLAKGSAALEKLKDLCKEGKEKARHSTLLQLYTQAVLDVTYFEESQLVDEDFAGESSLQKVKELICILSDPEDLVRECSINEEPINILGTDLVECLYWRKGALLYMYCHTAKERSEWLRGNIALFKKCLNDGVHYLKRMLSFRCPLHLDGDVLLQDKDTARLLSEGVFSDTHLLAMMYSGEMCYWGLKYCGEGKQESLKMMDSVSDGDLGSRSQGALIDVQLYIMSFLTPQDLCRLGCTSCYWRVAVQDPLLWRNFLLRDLPIWTSVDWKSLPATEIFNKAFSQGSDEAMYDYMAVYKKSCPQTRRSLKSSRPRYGAVTSFLQSLVTQTEPRFAMFGPGLEELDDSLVRKMMTCPEILLVAGLPQRRIHGIGSGVSFQINNNQKFNIVTLYSTTSVERKRAREEQAAVVNKMFYQENSTVGNQQAVQYNVIAQVKKVCEVVDGFIYVANAEAHKKHDREEELAHILAMIDPALGPPNRPLLVLSCVSHFGVERIPCVYMAHQLQLNLLPRPWMVQDTVAATLSGLLSGIEWLLEEADCKNAQ</sequence>
<keyword evidence="4" id="KW-1267">Proteomics identification</keyword>
<dbReference type="InterPro" id="IPR001810">
    <property type="entry name" value="F-box_dom"/>
</dbReference>
<protein>
    <submittedName>
        <fullName evidence="2">F-box protein 4</fullName>
    </submittedName>
</protein>
<name>A0A8V0YMX1_CHICK</name>
<dbReference type="OrthoDB" id="6135810at2759"/>
<dbReference type="PANTHER" id="PTHR28494:SF1">
    <property type="entry name" value="RAB7A-INTERACTING MON1-CCZ1 COMPLEX SUBUNIT 1"/>
    <property type="match status" value="1"/>
</dbReference>
<dbReference type="GeneTree" id="ENSGT00390000014416"/>
<dbReference type="CDD" id="cd22085">
    <property type="entry name" value="F-box_FBXO4"/>
    <property type="match status" value="1"/>
</dbReference>
<dbReference type="PANTHER" id="PTHR28494">
    <property type="entry name" value="UPF0600 PROTEIN C5ORF51"/>
    <property type="match status" value="1"/>
</dbReference>
<dbReference type="SUPFAM" id="SSF81383">
    <property type="entry name" value="F-box domain"/>
    <property type="match status" value="1"/>
</dbReference>
<evidence type="ECO:0000259" key="1">
    <source>
        <dbReference type="Pfam" id="PF12937"/>
    </source>
</evidence>
<proteinExistence type="evidence at protein level"/>
<dbReference type="Gene3D" id="3.40.50.300">
    <property type="entry name" value="P-loop containing nucleotide triphosphate hydrolases"/>
    <property type="match status" value="1"/>
</dbReference>
<evidence type="ECO:0000313" key="3">
    <source>
        <dbReference type="Proteomes" id="UP000000539"/>
    </source>
</evidence>
<dbReference type="InterPro" id="IPR036047">
    <property type="entry name" value="F-box-like_dom_sf"/>
</dbReference>
<dbReference type="Pfam" id="PF17716">
    <property type="entry name" value="RIMC1"/>
    <property type="match status" value="1"/>
</dbReference>
<dbReference type="Gene3D" id="1.20.1280.50">
    <property type="match status" value="1"/>
</dbReference>
<dbReference type="AlphaFoldDB" id="A0A8V0YMX1"/>
<dbReference type="CDD" id="cd11656">
    <property type="entry name" value="FBX4_GTPase_like"/>
    <property type="match status" value="1"/>
</dbReference>
<dbReference type="GO" id="GO:0000423">
    <property type="term" value="P:mitophagy"/>
    <property type="evidence" value="ECO:0007669"/>
    <property type="project" value="InterPro"/>
</dbReference>
<keyword evidence="3" id="KW-1185">Reference proteome</keyword>
<reference evidence="2" key="3">
    <citation type="submission" date="2025-09" db="UniProtKB">
        <authorList>
            <consortium name="Ensembl"/>
        </authorList>
    </citation>
    <scope>IDENTIFICATION</scope>
    <source>
        <strain evidence="2">broiler</strain>
    </source>
</reference>
<dbReference type="Proteomes" id="UP000000539">
    <property type="component" value="Chromosome Z"/>
</dbReference>
<dbReference type="Pfam" id="PF12937">
    <property type="entry name" value="F-box-like"/>
    <property type="match status" value="1"/>
</dbReference>
<reference evidence="2" key="2">
    <citation type="submission" date="2025-08" db="UniProtKB">
        <authorList>
            <consortium name="Ensembl"/>
        </authorList>
    </citation>
    <scope>IDENTIFICATION</scope>
    <source>
        <strain evidence="2">broiler</strain>
    </source>
</reference>
<evidence type="ECO:0000313" key="2">
    <source>
        <dbReference type="Ensembl" id="ENSGALP00010017468.1"/>
    </source>
</evidence>
<dbReference type="InterPro" id="IPR037657">
    <property type="entry name" value="RIMC1"/>
</dbReference>
<evidence type="ECO:0007829" key="4">
    <source>
        <dbReference type="PeptideAtlas" id="A0A8V0YMX1"/>
    </source>
</evidence>
<organism evidence="2 3">
    <name type="scientific">Gallus gallus</name>
    <name type="common">Chicken</name>
    <dbReference type="NCBI Taxonomy" id="9031"/>
    <lineage>
        <taxon>Eukaryota</taxon>
        <taxon>Metazoa</taxon>
        <taxon>Chordata</taxon>
        <taxon>Craniata</taxon>
        <taxon>Vertebrata</taxon>
        <taxon>Euteleostomi</taxon>
        <taxon>Archelosauria</taxon>
        <taxon>Archosauria</taxon>
        <taxon>Dinosauria</taxon>
        <taxon>Saurischia</taxon>
        <taxon>Theropoda</taxon>
        <taxon>Coelurosauria</taxon>
        <taxon>Aves</taxon>
        <taxon>Neognathae</taxon>
        <taxon>Galloanserae</taxon>
        <taxon>Galliformes</taxon>
        <taxon>Phasianidae</taxon>
        <taxon>Phasianinae</taxon>
        <taxon>Gallus</taxon>
    </lineage>
</organism>
<accession>A0A8V0YMX1</accession>